<comment type="caution">
    <text evidence="2">The sequence shown here is derived from an EMBL/GenBank/DDBJ whole genome shotgun (WGS) entry which is preliminary data.</text>
</comment>
<feature type="non-terminal residue" evidence="2">
    <location>
        <position position="45"/>
    </location>
</feature>
<evidence type="ECO:0000313" key="3">
    <source>
        <dbReference type="Proteomes" id="UP000676336"/>
    </source>
</evidence>
<feature type="region of interest" description="Disordered" evidence="1">
    <location>
        <begin position="1"/>
        <end position="45"/>
    </location>
</feature>
<evidence type="ECO:0000313" key="2">
    <source>
        <dbReference type="EMBL" id="CAF5063926.1"/>
    </source>
</evidence>
<name>A0A8S3ECG7_9BILA</name>
<dbReference type="EMBL" id="CAJOBI010230764">
    <property type="protein sequence ID" value="CAF5063926.1"/>
    <property type="molecule type" value="Genomic_DNA"/>
</dbReference>
<dbReference type="AlphaFoldDB" id="A0A8S3ECG7"/>
<proteinExistence type="predicted"/>
<feature type="compositionally biased region" description="Low complexity" evidence="1">
    <location>
        <begin position="1"/>
        <end position="19"/>
    </location>
</feature>
<dbReference type="Proteomes" id="UP000676336">
    <property type="component" value="Unassembled WGS sequence"/>
</dbReference>
<accession>A0A8S3ECG7</accession>
<gene>
    <name evidence="2" type="ORF">SMN809_LOCUS59917</name>
</gene>
<evidence type="ECO:0000256" key="1">
    <source>
        <dbReference type="SAM" id="MobiDB-lite"/>
    </source>
</evidence>
<protein>
    <submittedName>
        <fullName evidence="2">Uncharacterized protein</fullName>
    </submittedName>
</protein>
<organism evidence="2 3">
    <name type="scientific">Rotaria magnacalcarata</name>
    <dbReference type="NCBI Taxonomy" id="392030"/>
    <lineage>
        <taxon>Eukaryota</taxon>
        <taxon>Metazoa</taxon>
        <taxon>Spiralia</taxon>
        <taxon>Gnathifera</taxon>
        <taxon>Rotifera</taxon>
        <taxon>Eurotatoria</taxon>
        <taxon>Bdelloidea</taxon>
        <taxon>Philodinida</taxon>
        <taxon>Philodinidae</taxon>
        <taxon>Rotaria</taxon>
    </lineage>
</organism>
<sequence length="45" mass="5026">MTTTNSSSSSSSSNQNNNNIDMIKSEPIQYSSDYSTDFGHQLYDE</sequence>
<reference evidence="2" key="1">
    <citation type="submission" date="2021-02" db="EMBL/GenBank/DDBJ databases">
        <authorList>
            <person name="Nowell W R."/>
        </authorList>
    </citation>
    <scope>NUCLEOTIDE SEQUENCE</scope>
</reference>